<dbReference type="NCBIfam" id="NF005085">
    <property type="entry name" value="PRK06520.1"/>
    <property type="match status" value="1"/>
</dbReference>
<evidence type="ECO:0000313" key="2">
    <source>
        <dbReference type="EMBL" id="EKU93029.1"/>
    </source>
</evidence>
<dbReference type="Proteomes" id="UP000009875">
    <property type="component" value="Unassembled WGS sequence"/>
</dbReference>
<sequence>MSHKFTGKHDFVGSFLRPEQLVKARQDYKEGKIDRPALKQVEDQEIEKLINKLKELGYEFITDGEFRRDTWHLDFMWGFHGVDHKPTNTGIQFSGIVAELDDTFLVDRLSFNENHPFLDHLAFVQQFEDENHTAKLTVPAPAQFLKQFISPEERENTAKFYNSRDELADDIVSLYRQFIQKAYDSGLRYLQFDDVSWGRLVDDKAPEHFGTDQAGIEELKQVFVDTNNRVIADRPEDLVINTHVCRGNFQSTYSASGPYDRVAEFLFKEENVNSYFLEFDDDRSGGFEPLQKISGDKEVVLGLITSKRPELEDKDQIIDRIHQAAEYIPLDRLSLSPQCGFASTEHGNKLSLEDQWNKLRLVKDIADEVWA</sequence>
<dbReference type="GO" id="GO:0003871">
    <property type="term" value="F:5-methyltetrahydropteroyltriglutamate-homocysteine S-methyltransferase activity"/>
    <property type="evidence" value="ECO:0007669"/>
    <property type="project" value="InterPro"/>
</dbReference>
<dbReference type="HOGENOM" id="CLU_058877_0_0_9"/>
<dbReference type="PATRIC" id="fig|883081.3.peg.1403"/>
<gene>
    <name evidence="2" type="ORF">HMPREF9698_01225</name>
</gene>
<protein>
    <recommendedName>
        <fullName evidence="1">Cobalamin-independent methionine synthase MetE C-terminal/archaeal domain-containing protein</fullName>
    </recommendedName>
</protein>
<dbReference type="AlphaFoldDB" id="K9E783"/>
<dbReference type="InterPro" id="IPR038071">
    <property type="entry name" value="UROD/MetE-like_sf"/>
</dbReference>
<reference evidence="2 3" key="1">
    <citation type="submission" date="2012-09" db="EMBL/GenBank/DDBJ databases">
        <title>The Genome Sequence of Alloiococcus otitis ATCC 51267.</title>
        <authorList>
            <consortium name="The Broad Institute Genome Sequencing Platform"/>
            <person name="Earl A."/>
            <person name="Ward D."/>
            <person name="Feldgarden M."/>
            <person name="Gevers D."/>
            <person name="Huys G."/>
            <person name="Walker B."/>
            <person name="Young S.K."/>
            <person name="Zeng Q."/>
            <person name="Gargeya S."/>
            <person name="Fitzgerald M."/>
            <person name="Haas B."/>
            <person name="Abouelleil A."/>
            <person name="Alvarado L."/>
            <person name="Arachchi H.M."/>
            <person name="Berlin A.M."/>
            <person name="Chapman S.B."/>
            <person name="Goldberg J."/>
            <person name="Griggs A."/>
            <person name="Gujja S."/>
            <person name="Hansen M."/>
            <person name="Howarth C."/>
            <person name="Imamovic A."/>
            <person name="Larimer J."/>
            <person name="McCowen C."/>
            <person name="Montmayeur A."/>
            <person name="Murphy C."/>
            <person name="Neiman D."/>
            <person name="Pearson M."/>
            <person name="Priest M."/>
            <person name="Roberts A."/>
            <person name="Saif S."/>
            <person name="Shea T."/>
            <person name="Sisk P."/>
            <person name="Sykes S."/>
            <person name="Wortman J."/>
            <person name="Nusbaum C."/>
            <person name="Birren B."/>
        </authorList>
    </citation>
    <scope>NUCLEOTIDE SEQUENCE [LARGE SCALE GENOMIC DNA]</scope>
    <source>
        <strain evidence="2 3">ATCC 51267</strain>
    </source>
</reference>
<dbReference type="InterPro" id="IPR002629">
    <property type="entry name" value="Met_Synth_C/arc"/>
</dbReference>
<comment type="caution">
    <text evidence="2">The sequence shown here is derived from an EMBL/GenBank/DDBJ whole genome shotgun (WGS) entry which is preliminary data.</text>
</comment>
<dbReference type="CDD" id="cd03311">
    <property type="entry name" value="CIMS_C_terminal_like"/>
    <property type="match status" value="1"/>
</dbReference>
<dbReference type="PANTHER" id="PTHR43844">
    <property type="entry name" value="METHIONINE SYNTHASE"/>
    <property type="match status" value="1"/>
</dbReference>
<dbReference type="RefSeq" id="WP_003778792.1">
    <property type="nucleotide sequence ID" value="NZ_JH992961.1"/>
</dbReference>
<name>K9E783_9LACT</name>
<evidence type="ECO:0000313" key="3">
    <source>
        <dbReference type="Proteomes" id="UP000009875"/>
    </source>
</evidence>
<dbReference type="eggNOG" id="COG0620">
    <property type="taxonomic scope" value="Bacteria"/>
</dbReference>
<dbReference type="GO" id="GO:0009086">
    <property type="term" value="P:methionine biosynthetic process"/>
    <property type="evidence" value="ECO:0007669"/>
    <property type="project" value="InterPro"/>
</dbReference>
<dbReference type="OrthoDB" id="6430685at2"/>
<feature type="domain" description="Cobalamin-independent methionine synthase MetE C-terminal/archaeal" evidence="1">
    <location>
        <begin position="164"/>
        <end position="345"/>
    </location>
</feature>
<dbReference type="PANTHER" id="PTHR43844:SF1">
    <property type="entry name" value="METHIONINE SYNTHASE"/>
    <property type="match status" value="1"/>
</dbReference>
<evidence type="ECO:0000259" key="1">
    <source>
        <dbReference type="Pfam" id="PF01717"/>
    </source>
</evidence>
<proteinExistence type="predicted"/>
<accession>K9E783</accession>
<dbReference type="SUPFAM" id="SSF51726">
    <property type="entry name" value="UROD/MetE-like"/>
    <property type="match status" value="1"/>
</dbReference>
<dbReference type="STRING" id="883081.HMPREF9698_01225"/>
<organism evidence="2 3">
    <name type="scientific">Alloiococcus otitis ATCC 51267</name>
    <dbReference type="NCBI Taxonomy" id="883081"/>
    <lineage>
        <taxon>Bacteria</taxon>
        <taxon>Bacillati</taxon>
        <taxon>Bacillota</taxon>
        <taxon>Bacilli</taxon>
        <taxon>Lactobacillales</taxon>
        <taxon>Carnobacteriaceae</taxon>
        <taxon>Alloiococcus</taxon>
    </lineage>
</organism>
<dbReference type="Pfam" id="PF01717">
    <property type="entry name" value="Meth_synt_2"/>
    <property type="match status" value="1"/>
</dbReference>
<dbReference type="Gene3D" id="3.20.20.210">
    <property type="match status" value="1"/>
</dbReference>
<keyword evidence="3" id="KW-1185">Reference proteome</keyword>
<dbReference type="EMBL" id="AGXA01000027">
    <property type="protein sequence ID" value="EKU93029.1"/>
    <property type="molecule type" value="Genomic_DNA"/>
</dbReference>
<dbReference type="GO" id="GO:0008270">
    <property type="term" value="F:zinc ion binding"/>
    <property type="evidence" value="ECO:0007669"/>
    <property type="project" value="InterPro"/>
</dbReference>